<evidence type="ECO:0000256" key="2">
    <source>
        <dbReference type="ARBA" id="ARBA00023157"/>
    </source>
</evidence>
<accession>A0A7J6A672</accession>
<keyword evidence="1" id="KW-0732">Signal</keyword>
<evidence type="ECO:0000313" key="10">
    <source>
        <dbReference type="Proteomes" id="UP000593565"/>
    </source>
</evidence>
<evidence type="ECO:0000256" key="6">
    <source>
        <dbReference type="SAM" id="Phobius"/>
    </source>
</evidence>
<comment type="caution">
    <text evidence="9">The sequence shown here is derived from an EMBL/GenBank/DDBJ whole genome shotgun (WGS) entry which is preliminary data.</text>
</comment>
<keyword evidence="4" id="KW-0393">Immunoglobulin domain</keyword>
<evidence type="ECO:0000256" key="4">
    <source>
        <dbReference type="ARBA" id="ARBA00023319"/>
    </source>
</evidence>
<dbReference type="CDD" id="cd00063">
    <property type="entry name" value="FN3"/>
    <property type="match status" value="2"/>
</dbReference>
<feature type="region of interest" description="Disordered" evidence="5">
    <location>
        <begin position="1136"/>
        <end position="1162"/>
    </location>
</feature>
<dbReference type="Pfam" id="PF00041">
    <property type="entry name" value="fn3"/>
    <property type="match status" value="2"/>
</dbReference>
<dbReference type="PROSITE" id="PS50835">
    <property type="entry name" value="IG_LIKE"/>
    <property type="match status" value="10"/>
</dbReference>
<dbReference type="SMART" id="SM00060">
    <property type="entry name" value="FN3"/>
    <property type="match status" value="2"/>
</dbReference>
<evidence type="ECO:0000259" key="7">
    <source>
        <dbReference type="PROSITE" id="PS50835"/>
    </source>
</evidence>
<dbReference type="SUPFAM" id="SSF48726">
    <property type="entry name" value="Immunoglobulin"/>
    <property type="match status" value="7"/>
</dbReference>
<feature type="domain" description="Ig-like" evidence="7">
    <location>
        <begin position="636"/>
        <end position="718"/>
    </location>
</feature>
<keyword evidence="6" id="KW-0472">Membrane</keyword>
<name>A0A7J6A672_AMEME</name>
<dbReference type="AlphaFoldDB" id="A0A7J6A672"/>
<sequence>MRCDLENGTEPIHYIWEQVNRSGQVSILAERNSSLITITSVNRNHTGWFRCLARNEVNQQRSDQIWLDVLYGPDMPQINGSVFSVTEGGYSALEKGNVSLMCQATSKPLSQYVWFYNSSEIYSGPQLTITNILRVHAGNYTCLAQNTYINNHAQKTITLTIYYPPDGGPSCSIFSTNNYTDLALFCSWEGGYPPATLNWSPYVNGQNSPGITNIIQIQPGPEMANNSVFTCYGSHVALNSTRTCSTRTWLPYGEPQCSANSSLNNEYLLLSCSWEGGVPRALVWWASTSGEMQGLPEDNSKILVLQSSATYNGKTFACHAKHPLIKASKKCVVILEKPVLMPQQSVVSVFEGNDIQLTCMLYKTNPPVTKFMWYNNLRQNVGDKPKKYVIQQAGTWSNLTVRETDSKVDSGQYWCSAGNALGGTEISILLLVMRYPTPPNVTISKIIYSGRQRTDVNMEWLVQEYGDITGFFIECQMLNVPEKRDIVPVWQKVTENLEPSTHSYQITNLDPGTVYAFRVTPVNRRTFGYPSEIKSPVSTPVSKPYILLSDPSPVEGASVWMHCSLDVGTDPIKYTWEHEGRSGLVTILSESNSSLINITSVTRNHTGWFRCLARNEINQQRSDRLWLGVIFGPDMPQVDVTPYSVKDQGYSALEKGTVSLLCEASSNPPSQYVWFYNNSQVYTGPQLTITKIMRIDTGSYSCLALNTYLNTRSKKTITLTVYYPPDGSPSCSILPVNNYTDLALSCSWKGGYPAPTLNWTPYVNGDIRDSVANITRIQTGPETANNTVFTCYGSHVALNVAQTCITRTWLPYGEPKCSAYATRNNEYLMLSCSWEGGFPRALLWWASSSGDMQGTSEENSNILVLRSSATYSGKAFVCHAKHPLVKESKQCMLKLEAPVLMTQRSVVSVYEGSDVQLTCILSKNYPVVTEITWYNNLKQNVGETPKKYVLEKAAAWFNLTVRETDSEADSGQYWCSAANAVGGVEIPILLLVMRYPIPPNVTISKIIYSSQQRTDVLLEWLIQRDGDLTGFFIEHQRLPVGKTDVVPLWQKVVVDLDPSTRSYQITNLDPSGKYAFRVTAVNHRTTGHPSEVKSPANPPFKAYPAVIGAAIGGMILATLSTVLLFIFVLRNRNNNPRPSMAQPRSAAMLTATSPDNNQANSP</sequence>
<feature type="domain" description="Ig-like" evidence="7">
    <location>
        <begin position="1"/>
        <end position="62"/>
    </location>
</feature>
<feature type="domain" description="Ig-like" evidence="7">
    <location>
        <begin position="73"/>
        <end position="158"/>
    </location>
</feature>
<feature type="domain" description="Fibronectin type-III" evidence="8">
    <location>
        <begin position="997"/>
        <end position="1100"/>
    </location>
</feature>
<feature type="domain" description="Ig-like" evidence="7">
    <location>
        <begin position="729"/>
        <end position="806"/>
    </location>
</feature>
<dbReference type="InterPro" id="IPR003599">
    <property type="entry name" value="Ig_sub"/>
</dbReference>
<keyword evidence="6" id="KW-0812">Transmembrane</keyword>
<feature type="transmembrane region" description="Helical" evidence="6">
    <location>
        <begin position="1102"/>
        <end position="1129"/>
    </location>
</feature>
<dbReference type="Gene3D" id="2.60.40.10">
    <property type="entry name" value="Immunoglobulins"/>
    <property type="match status" value="9"/>
</dbReference>
<protein>
    <submittedName>
        <fullName evidence="9">Uncharacterized protein</fullName>
    </submittedName>
</protein>
<keyword evidence="2" id="KW-1015">Disulfide bond</keyword>
<dbReference type="CDD" id="cd00096">
    <property type="entry name" value="Ig"/>
    <property type="match status" value="3"/>
</dbReference>
<dbReference type="PROSITE" id="PS50853">
    <property type="entry name" value="FN3"/>
    <property type="match status" value="2"/>
</dbReference>
<feature type="domain" description="Ig-like" evidence="7">
    <location>
        <begin position="815"/>
        <end position="882"/>
    </location>
</feature>
<dbReference type="SMART" id="SM00408">
    <property type="entry name" value="IGc2"/>
    <property type="match status" value="5"/>
</dbReference>
<dbReference type="SMART" id="SM00409">
    <property type="entry name" value="IG"/>
    <property type="match status" value="6"/>
</dbReference>
<feature type="domain" description="Ig-like" evidence="7">
    <location>
        <begin position="898"/>
        <end position="979"/>
    </location>
</feature>
<dbReference type="PANTHER" id="PTHR44337">
    <property type="entry name" value="CARCINOEMBRYONIC ANTIGEN-RELATED CELL ADHESION MOLECULE 8"/>
    <property type="match status" value="1"/>
</dbReference>
<reference evidence="9 10" key="1">
    <citation type="submission" date="2020-02" db="EMBL/GenBank/DDBJ databases">
        <title>A chromosome-scale genome assembly of the black bullhead catfish (Ameiurus melas).</title>
        <authorList>
            <person name="Wen M."/>
            <person name="Zham M."/>
            <person name="Cabau C."/>
            <person name="Klopp C."/>
            <person name="Donnadieu C."/>
            <person name="Roques C."/>
            <person name="Bouchez O."/>
            <person name="Lampietro C."/>
            <person name="Jouanno E."/>
            <person name="Herpin A."/>
            <person name="Louis A."/>
            <person name="Berthelot C."/>
            <person name="Parey E."/>
            <person name="Roest-Crollius H."/>
            <person name="Braasch I."/>
            <person name="Postlethwait J."/>
            <person name="Robinson-Rechavi M."/>
            <person name="Echchiki A."/>
            <person name="Begum T."/>
            <person name="Montfort J."/>
            <person name="Schartl M."/>
            <person name="Bobe J."/>
            <person name="Guiguen Y."/>
        </authorList>
    </citation>
    <scope>NUCLEOTIDE SEQUENCE [LARGE SCALE GENOMIC DNA]</scope>
    <source>
        <strain evidence="9">M_S1</strain>
        <tissue evidence="9">Blood</tissue>
    </source>
</reference>
<keyword evidence="10" id="KW-1185">Reference proteome</keyword>
<evidence type="ECO:0000313" key="9">
    <source>
        <dbReference type="EMBL" id="KAF4077459.1"/>
    </source>
</evidence>
<dbReference type="InterPro" id="IPR052598">
    <property type="entry name" value="IgSF_CEA-related"/>
</dbReference>
<proteinExistence type="predicted"/>
<feature type="domain" description="Ig-like" evidence="7">
    <location>
        <begin position="338"/>
        <end position="427"/>
    </location>
</feature>
<dbReference type="Proteomes" id="UP000593565">
    <property type="component" value="Unassembled WGS sequence"/>
</dbReference>
<dbReference type="InterPro" id="IPR007110">
    <property type="entry name" value="Ig-like_dom"/>
</dbReference>
<dbReference type="EMBL" id="JAAGNN010000018">
    <property type="protein sequence ID" value="KAF4077459.1"/>
    <property type="molecule type" value="Genomic_DNA"/>
</dbReference>
<dbReference type="InterPro" id="IPR013783">
    <property type="entry name" value="Ig-like_fold"/>
</dbReference>
<feature type="domain" description="Ig-like" evidence="7">
    <location>
        <begin position="169"/>
        <end position="245"/>
    </location>
</feature>
<dbReference type="Pfam" id="PF13927">
    <property type="entry name" value="Ig_3"/>
    <property type="match status" value="5"/>
</dbReference>
<dbReference type="PANTHER" id="PTHR44337:SF23">
    <property type="entry name" value="V-SET AND IMMUNOGLOBULIN DOMAIN CONTAINING 10 LIKE 2"/>
    <property type="match status" value="1"/>
</dbReference>
<evidence type="ECO:0000256" key="3">
    <source>
        <dbReference type="ARBA" id="ARBA00023180"/>
    </source>
</evidence>
<dbReference type="SUPFAM" id="SSF49265">
    <property type="entry name" value="Fibronectin type III"/>
    <property type="match status" value="1"/>
</dbReference>
<feature type="domain" description="Ig-like" evidence="7">
    <location>
        <begin position="536"/>
        <end position="622"/>
    </location>
</feature>
<dbReference type="InterPro" id="IPR003961">
    <property type="entry name" value="FN3_dom"/>
</dbReference>
<feature type="domain" description="Ig-like" evidence="7">
    <location>
        <begin position="255"/>
        <end position="322"/>
    </location>
</feature>
<feature type="domain" description="Fibronectin type-III" evidence="8">
    <location>
        <begin position="437"/>
        <end position="542"/>
    </location>
</feature>
<evidence type="ECO:0000256" key="5">
    <source>
        <dbReference type="SAM" id="MobiDB-lite"/>
    </source>
</evidence>
<organism evidence="9 10">
    <name type="scientific">Ameiurus melas</name>
    <name type="common">Black bullhead</name>
    <name type="synonym">Silurus melas</name>
    <dbReference type="NCBI Taxonomy" id="219545"/>
    <lineage>
        <taxon>Eukaryota</taxon>
        <taxon>Metazoa</taxon>
        <taxon>Chordata</taxon>
        <taxon>Craniata</taxon>
        <taxon>Vertebrata</taxon>
        <taxon>Euteleostomi</taxon>
        <taxon>Actinopterygii</taxon>
        <taxon>Neopterygii</taxon>
        <taxon>Teleostei</taxon>
        <taxon>Ostariophysi</taxon>
        <taxon>Siluriformes</taxon>
        <taxon>Ictaluridae</taxon>
        <taxon>Ameiurus</taxon>
    </lineage>
</organism>
<evidence type="ECO:0000259" key="8">
    <source>
        <dbReference type="PROSITE" id="PS50853"/>
    </source>
</evidence>
<keyword evidence="6" id="KW-1133">Transmembrane helix</keyword>
<keyword evidence="3" id="KW-0325">Glycoprotein</keyword>
<evidence type="ECO:0000256" key="1">
    <source>
        <dbReference type="ARBA" id="ARBA00022729"/>
    </source>
</evidence>
<dbReference type="InterPro" id="IPR036116">
    <property type="entry name" value="FN3_sf"/>
</dbReference>
<dbReference type="InterPro" id="IPR036179">
    <property type="entry name" value="Ig-like_dom_sf"/>
</dbReference>
<dbReference type="InterPro" id="IPR003598">
    <property type="entry name" value="Ig_sub2"/>
</dbReference>
<gene>
    <name evidence="9" type="ORF">AMELA_G00208480</name>
</gene>
<feature type="compositionally biased region" description="Polar residues" evidence="5">
    <location>
        <begin position="1150"/>
        <end position="1162"/>
    </location>
</feature>